<comment type="subcellular location">
    <subcellularLocation>
        <location evidence="1">Membrane</location>
        <topology evidence="1">Multi-pass membrane protein</topology>
    </subcellularLocation>
</comment>
<dbReference type="OrthoDB" id="9808602at2"/>
<dbReference type="InterPro" id="IPR017475">
    <property type="entry name" value="EPS_sugar_tfrase"/>
</dbReference>
<evidence type="ECO:0000259" key="9">
    <source>
        <dbReference type="Pfam" id="PF02397"/>
    </source>
</evidence>
<dbReference type="NCBIfam" id="TIGR03025">
    <property type="entry name" value="EPS_sugtrans"/>
    <property type="match status" value="1"/>
</dbReference>
<dbReference type="Pfam" id="PF02397">
    <property type="entry name" value="Bac_transf"/>
    <property type="match status" value="1"/>
</dbReference>
<dbReference type="AlphaFoldDB" id="A0A3N0GYM6"/>
<keyword evidence="3 10" id="KW-0808">Transferase</keyword>
<name>A0A3N0GYM6_9ACTN</name>
<dbReference type="EMBL" id="RJSF01000003">
    <property type="protein sequence ID" value="RNM17316.1"/>
    <property type="molecule type" value="Genomic_DNA"/>
</dbReference>
<keyword evidence="4 8" id="KW-0812">Transmembrane</keyword>
<comment type="similarity">
    <text evidence="2">Belongs to the bacterial sugar transferase family.</text>
</comment>
<evidence type="ECO:0000256" key="5">
    <source>
        <dbReference type="ARBA" id="ARBA00022989"/>
    </source>
</evidence>
<dbReference type="RefSeq" id="WP_123220938.1">
    <property type="nucleotide sequence ID" value="NZ_RJSF01000003.1"/>
</dbReference>
<evidence type="ECO:0000256" key="6">
    <source>
        <dbReference type="ARBA" id="ARBA00023136"/>
    </source>
</evidence>
<keyword evidence="6 8" id="KW-0472">Membrane</keyword>
<organism evidence="10 11">
    <name type="scientific">Nocardioides pocheonensis</name>
    <dbReference type="NCBI Taxonomy" id="661485"/>
    <lineage>
        <taxon>Bacteria</taxon>
        <taxon>Bacillati</taxon>
        <taxon>Actinomycetota</taxon>
        <taxon>Actinomycetes</taxon>
        <taxon>Propionibacteriales</taxon>
        <taxon>Nocardioidaceae</taxon>
        <taxon>Nocardioides</taxon>
    </lineage>
</organism>
<feature type="region of interest" description="Disordered" evidence="7">
    <location>
        <begin position="1"/>
        <end position="21"/>
    </location>
</feature>
<reference evidence="10 11" key="1">
    <citation type="submission" date="2018-11" db="EMBL/GenBank/DDBJ databases">
        <authorList>
            <person name="Li F."/>
        </authorList>
    </citation>
    <scope>NUCLEOTIDE SEQUENCE [LARGE SCALE GENOMIC DNA]</scope>
    <source>
        <strain evidence="10 11">Gsoil 818</strain>
    </source>
</reference>
<dbReference type="PANTHER" id="PTHR30576">
    <property type="entry name" value="COLANIC BIOSYNTHESIS UDP-GLUCOSE LIPID CARRIER TRANSFERASE"/>
    <property type="match status" value="1"/>
</dbReference>
<feature type="transmembrane region" description="Helical" evidence="8">
    <location>
        <begin position="33"/>
        <end position="55"/>
    </location>
</feature>
<dbReference type="PANTHER" id="PTHR30576:SF10">
    <property type="entry name" value="SLL5057 PROTEIN"/>
    <property type="match status" value="1"/>
</dbReference>
<dbReference type="Gene3D" id="3.40.50.720">
    <property type="entry name" value="NAD(P)-binding Rossmann-like Domain"/>
    <property type="match status" value="1"/>
</dbReference>
<evidence type="ECO:0000256" key="8">
    <source>
        <dbReference type="SAM" id="Phobius"/>
    </source>
</evidence>
<keyword evidence="5 8" id="KW-1133">Transmembrane helix</keyword>
<feature type="transmembrane region" description="Helical" evidence="8">
    <location>
        <begin position="134"/>
        <end position="153"/>
    </location>
</feature>
<evidence type="ECO:0000256" key="7">
    <source>
        <dbReference type="SAM" id="MobiDB-lite"/>
    </source>
</evidence>
<sequence length="494" mass="55047">MSAMPATQPQASSPGDEPVAPSRTHLQRRIRQMVLGIFFLDAGVLFVTSVIAWWYQARVDNLWFERPYPYHWSPILGPGMIALWLLLLVLFGAYRVRNYGAGFEEFRAIAVASLVTFGVACTFGFLAAHHPTRGYPILFFVIGTPLLVLARYIDRRTLHLARQQGRLSIRMIALGSPQAVREIVDVLARAPWMGYRVIGMCAPSGQQADDVGVPVLGEIDDVRRLATDHNVDGVIVAGGSYSSAADLRRLGWALQGLELDMLVVPSLTDIAGPRVHMRHVAGLPFVQVEEPQSDRAGGWAKRSFDLVVAAVLVAVLSPLLLLVALMVRLQDGGPVLYRQRRVGADGAEFDMIKFRSMVVDAEARLADLAHANEQDGVLFKIREDPRVTTVGRFIRKFSIDELPQLFNVLRGEMSLVGPRPPLVNEYEQYEQDTHRRLLVRPGMTGLWQVSGRSDLPWSEAVRLDLYYVDNWSMVIDLVIMVKTVKAVLVTRGAY</sequence>
<keyword evidence="11" id="KW-1185">Reference proteome</keyword>
<dbReference type="Pfam" id="PF13727">
    <property type="entry name" value="CoA_binding_3"/>
    <property type="match status" value="1"/>
</dbReference>
<feature type="transmembrane region" description="Helical" evidence="8">
    <location>
        <begin position="304"/>
        <end position="327"/>
    </location>
</feature>
<evidence type="ECO:0000256" key="2">
    <source>
        <dbReference type="ARBA" id="ARBA00006464"/>
    </source>
</evidence>
<proteinExistence type="inferred from homology"/>
<evidence type="ECO:0000313" key="10">
    <source>
        <dbReference type="EMBL" id="RNM17316.1"/>
    </source>
</evidence>
<comment type="caution">
    <text evidence="10">The sequence shown here is derived from an EMBL/GenBank/DDBJ whole genome shotgun (WGS) entry which is preliminary data.</text>
</comment>
<dbReference type="InterPro" id="IPR003362">
    <property type="entry name" value="Bact_transf"/>
</dbReference>
<evidence type="ECO:0000256" key="4">
    <source>
        <dbReference type="ARBA" id="ARBA00022692"/>
    </source>
</evidence>
<dbReference type="GO" id="GO:0016020">
    <property type="term" value="C:membrane"/>
    <property type="evidence" value="ECO:0007669"/>
    <property type="project" value="UniProtKB-SubCell"/>
</dbReference>
<protein>
    <submittedName>
        <fullName evidence="10">Sugar transferase</fullName>
    </submittedName>
</protein>
<dbReference type="GO" id="GO:0016780">
    <property type="term" value="F:phosphotransferase activity, for other substituted phosphate groups"/>
    <property type="evidence" value="ECO:0007669"/>
    <property type="project" value="TreeGrafter"/>
</dbReference>
<feature type="compositionally biased region" description="Polar residues" evidence="7">
    <location>
        <begin position="1"/>
        <end position="13"/>
    </location>
</feature>
<gene>
    <name evidence="10" type="ORF">EFL26_00550</name>
</gene>
<evidence type="ECO:0000313" key="11">
    <source>
        <dbReference type="Proteomes" id="UP000279994"/>
    </source>
</evidence>
<accession>A0A3N0GYM6</accession>
<feature type="transmembrane region" description="Helical" evidence="8">
    <location>
        <begin position="106"/>
        <end position="128"/>
    </location>
</feature>
<evidence type="ECO:0000256" key="3">
    <source>
        <dbReference type="ARBA" id="ARBA00022679"/>
    </source>
</evidence>
<feature type="transmembrane region" description="Helical" evidence="8">
    <location>
        <begin position="75"/>
        <end position="94"/>
    </location>
</feature>
<dbReference type="Proteomes" id="UP000279994">
    <property type="component" value="Unassembled WGS sequence"/>
</dbReference>
<evidence type="ECO:0000256" key="1">
    <source>
        <dbReference type="ARBA" id="ARBA00004141"/>
    </source>
</evidence>
<feature type="domain" description="Bacterial sugar transferase" evidence="9">
    <location>
        <begin position="301"/>
        <end position="488"/>
    </location>
</feature>